<reference evidence="2 3" key="1">
    <citation type="submission" date="2019-01" db="EMBL/GenBank/DDBJ databases">
        <authorList>
            <person name="Ramaprasad A."/>
        </authorList>
    </citation>
    <scope>NUCLEOTIDE SEQUENCE [LARGE SCALE GENOMIC DNA]</scope>
</reference>
<keyword evidence="1" id="KW-0472">Membrane</keyword>
<evidence type="ECO:0000313" key="2">
    <source>
        <dbReference type="EMBL" id="VEV57592.1"/>
    </source>
</evidence>
<name>A0A449BW35_PLAVN</name>
<protein>
    <submittedName>
        <fullName evidence="2">Fam-b protein</fullName>
    </submittedName>
</protein>
<keyword evidence="1" id="KW-0812">Transmembrane</keyword>
<dbReference type="VEuPathDB" id="PlasmoDB:PVVCY_1104840"/>
<accession>A0A449BW35</accession>
<evidence type="ECO:0000313" key="3">
    <source>
        <dbReference type="Proteomes" id="UP000290582"/>
    </source>
</evidence>
<dbReference type="KEGG" id="pvv:PVVCY_1104840"/>
<dbReference type="EMBL" id="LR215067">
    <property type="protein sequence ID" value="VEV57592.1"/>
    <property type="molecule type" value="Genomic_DNA"/>
</dbReference>
<dbReference type="Proteomes" id="UP000290582">
    <property type="component" value="Chromosome PVVCY_11"/>
</dbReference>
<gene>
    <name evidence="2" type="ORF">PVVCY_1104840</name>
</gene>
<keyword evidence="1" id="KW-1133">Transmembrane helix</keyword>
<organism evidence="2 3">
    <name type="scientific">Plasmodium vinckei vinckei</name>
    <dbReference type="NCBI Taxonomy" id="54757"/>
    <lineage>
        <taxon>Eukaryota</taxon>
        <taxon>Sar</taxon>
        <taxon>Alveolata</taxon>
        <taxon>Apicomplexa</taxon>
        <taxon>Aconoidasida</taxon>
        <taxon>Haemosporida</taxon>
        <taxon>Plasmodiidae</taxon>
        <taxon>Plasmodium</taxon>
        <taxon>Plasmodium (Vinckeia)</taxon>
    </lineage>
</organism>
<feature type="transmembrane region" description="Helical" evidence="1">
    <location>
        <begin position="172"/>
        <end position="200"/>
    </location>
</feature>
<sequence length="220" mass="26496">MKKLINNRILTDVDNQFYFNNFYELNLNLVNQFNDCNDDKEIIHLRNIINSHVKKYKESNTLPNLNNVDKKTKKLIYKLQKEFEEAEKEIDNIRNDELAIKPIQDKRITKKDENISLLEHEDFKELENYENISKSKYDFESEYNEITSSIRYKKIQIYENMKKIYQKFIKNSIMFCVGGFMVVSLGVYNSIILPILYMGYMVKKMWKLLKLDIKKDKLSR</sequence>
<dbReference type="RefSeq" id="XP_037490665.1">
    <property type="nucleotide sequence ID" value="XM_037634580.1"/>
</dbReference>
<dbReference type="InterPro" id="IPR006484">
    <property type="entry name" value="PYST_B"/>
</dbReference>
<dbReference type="Pfam" id="PF09592">
    <property type="entry name" value="DUF2031"/>
    <property type="match status" value="1"/>
</dbReference>
<proteinExistence type="predicted"/>
<dbReference type="NCBIfam" id="TIGR01597">
    <property type="entry name" value="PYST-B"/>
    <property type="match status" value="1"/>
</dbReference>
<dbReference type="AlphaFoldDB" id="A0A449BW35"/>
<evidence type="ECO:0000256" key="1">
    <source>
        <dbReference type="SAM" id="Phobius"/>
    </source>
</evidence>
<dbReference type="GeneID" id="19963116"/>